<dbReference type="STRING" id="551991.SAMN05192529_104109"/>
<reference evidence="2 3" key="1">
    <citation type="submission" date="2016-10" db="EMBL/GenBank/DDBJ databases">
        <authorList>
            <person name="de Groot N.N."/>
        </authorList>
    </citation>
    <scope>NUCLEOTIDE SEQUENCE [LARGE SCALE GENOMIC DNA]</scope>
    <source>
        <strain evidence="2 3">Vu-144</strain>
    </source>
</reference>
<evidence type="ECO:0000256" key="1">
    <source>
        <dbReference type="ARBA" id="ARBA00022679"/>
    </source>
</evidence>
<dbReference type="AlphaFoldDB" id="A0A1H3WZZ8"/>
<dbReference type="InterPro" id="IPR003673">
    <property type="entry name" value="CoA-Trfase_fam_III"/>
</dbReference>
<dbReference type="OrthoDB" id="9797653at2"/>
<organism evidence="2 3">
    <name type="scientific">Arachidicoccus rhizosphaerae</name>
    <dbReference type="NCBI Taxonomy" id="551991"/>
    <lineage>
        <taxon>Bacteria</taxon>
        <taxon>Pseudomonadati</taxon>
        <taxon>Bacteroidota</taxon>
        <taxon>Chitinophagia</taxon>
        <taxon>Chitinophagales</taxon>
        <taxon>Chitinophagaceae</taxon>
        <taxon>Arachidicoccus</taxon>
    </lineage>
</organism>
<dbReference type="SUPFAM" id="SSF89796">
    <property type="entry name" value="CoA-transferase family III (CaiB/BaiF)"/>
    <property type="match status" value="1"/>
</dbReference>
<dbReference type="GO" id="GO:0008410">
    <property type="term" value="F:CoA-transferase activity"/>
    <property type="evidence" value="ECO:0007669"/>
    <property type="project" value="TreeGrafter"/>
</dbReference>
<evidence type="ECO:0000313" key="2">
    <source>
        <dbReference type="EMBL" id="SDZ92560.1"/>
    </source>
</evidence>
<dbReference type="RefSeq" id="WP_091394596.1">
    <property type="nucleotide sequence ID" value="NZ_FNQY01000004.1"/>
</dbReference>
<dbReference type="Pfam" id="PF02515">
    <property type="entry name" value="CoA_transf_3"/>
    <property type="match status" value="1"/>
</dbReference>
<dbReference type="EMBL" id="FNQY01000004">
    <property type="protein sequence ID" value="SDZ92560.1"/>
    <property type="molecule type" value="Genomic_DNA"/>
</dbReference>
<sequence>MAPLENLIVLEFCQYMSGPSAGMRMADLGATVIKIERPGTGEGGRQLAIRNLFAGNNSVLFHTINRNKLSYSANLKDPSDLIKIKKLIEKADVLIHNFRPGVMEKLELGFRDCARINPKLIYGEISGYGKEGKWQAKPGQDLLLQSISGLTWLSGNKNDPPVPFGLSIADYMCGTHLVQGILAALIARSKTGKGALIEVNLLSSLIDFQFEVITTHLNDSGKLPDRALKGNAHAYLSAPYGIYATSDGHLAMAMEDLKYLAAALELPQIIPLAEDGFTHRDQIMAAIASALASASTRHWLSIFEPADIWCAEVQNYDQFTSHPGYLAMNLEQSITLADGQQLKTTRCPIRIDGHIFRSSKPGPEVGADNRQLEQTLL</sequence>
<name>A0A1H3WZZ8_9BACT</name>
<evidence type="ECO:0000313" key="3">
    <source>
        <dbReference type="Proteomes" id="UP000199041"/>
    </source>
</evidence>
<dbReference type="InterPro" id="IPR023606">
    <property type="entry name" value="CoA-Trfase_III_dom_1_sf"/>
</dbReference>
<dbReference type="Proteomes" id="UP000199041">
    <property type="component" value="Unassembled WGS sequence"/>
</dbReference>
<gene>
    <name evidence="2" type="ORF">SAMN05192529_104109</name>
</gene>
<keyword evidence="1 2" id="KW-0808">Transferase</keyword>
<dbReference type="PANTHER" id="PTHR48207:SF4">
    <property type="entry name" value="BLL6097 PROTEIN"/>
    <property type="match status" value="1"/>
</dbReference>
<dbReference type="Gene3D" id="3.40.50.10540">
    <property type="entry name" value="Crotonobetainyl-coa:carnitine coa-transferase, domain 1"/>
    <property type="match status" value="1"/>
</dbReference>
<protein>
    <submittedName>
        <fullName evidence="2">Crotonobetainyl-CoA:carnitine CoA-transferase CaiB</fullName>
    </submittedName>
</protein>
<accession>A0A1H3WZZ8</accession>
<dbReference type="Gene3D" id="3.30.1540.10">
    <property type="entry name" value="formyl-coa transferase, domain 3"/>
    <property type="match status" value="1"/>
</dbReference>
<dbReference type="PANTHER" id="PTHR48207">
    <property type="entry name" value="SUCCINATE--HYDROXYMETHYLGLUTARATE COA-TRANSFERASE"/>
    <property type="match status" value="1"/>
</dbReference>
<proteinExistence type="predicted"/>
<keyword evidence="3" id="KW-1185">Reference proteome</keyword>
<dbReference type="InterPro" id="IPR050483">
    <property type="entry name" value="CoA-transferase_III_domain"/>
</dbReference>
<dbReference type="InterPro" id="IPR044855">
    <property type="entry name" value="CoA-Trfase_III_dom3_sf"/>
</dbReference>